<proteinExistence type="inferred from homology"/>
<evidence type="ECO:0000256" key="8">
    <source>
        <dbReference type="SAM" id="Phobius"/>
    </source>
</evidence>
<feature type="transmembrane region" description="Helical" evidence="8">
    <location>
        <begin position="85"/>
        <end position="103"/>
    </location>
</feature>
<evidence type="ECO:0000256" key="1">
    <source>
        <dbReference type="ARBA" id="ARBA00004141"/>
    </source>
</evidence>
<evidence type="ECO:0000256" key="3">
    <source>
        <dbReference type="ARBA" id="ARBA00022448"/>
    </source>
</evidence>
<dbReference type="KEGG" id="ztr:MYCGRDRAFT_44863"/>
<dbReference type="PANTHER" id="PTHR48022">
    <property type="entry name" value="PLASTIDIC GLUCOSE TRANSPORTER 4"/>
    <property type="match status" value="1"/>
</dbReference>
<dbReference type="InterPro" id="IPR036259">
    <property type="entry name" value="MFS_trans_sf"/>
</dbReference>
<evidence type="ECO:0000256" key="4">
    <source>
        <dbReference type="ARBA" id="ARBA00022692"/>
    </source>
</evidence>
<dbReference type="PROSITE" id="PS00217">
    <property type="entry name" value="SUGAR_TRANSPORT_2"/>
    <property type="match status" value="1"/>
</dbReference>
<dbReference type="Proteomes" id="UP000008062">
    <property type="component" value="Chromosome 7"/>
</dbReference>
<keyword evidence="6 8" id="KW-0472">Membrane</keyword>
<comment type="similarity">
    <text evidence="2 7">Belongs to the major facilitator superfamily. Sugar transporter (TC 2.A.1.1) family.</text>
</comment>
<dbReference type="OrthoDB" id="6133115at2759"/>
<organism evidence="10 11">
    <name type="scientific">Zymoseptoria tritici (strain CBS 115943 / IPO323)</name>
    <name type="common">Speckled leaf blotch fungus</name>
    <name type="synonym">Septoria tritici</name>
    <dbReference type="NCBI Taxonomy" id="336722"/>
    <lineage>
        <taxon>Eukaryota</taxon>
        <taxon>Fungi</taxon>
        <taxon>Dikarya</taxon>
        <taxon>Ascomycota</taxon>
        <taxon>Pezizomycotina</taxon>
        <taxon>Dothideomycetes</taxon>
        <taxon>Dothideomycetidae</taxon>
        <taxon>Mycosphaerellales</taxon>
        <taxon>Mycosphaerellaceae</taxon>
        <taxon>Zymoseptoria</taxon>
    </lineage>
</organism>
<evidence type="ECO:0000259" key="9">
    <source>
        <dbReference type="PROSITE" id="PS50850"/>
    </source>
</evidence>
<dbReference type="InterPro" id="IPR050360">
    <property type="entry name" value="MFS_Sugar_Transporters"/>
</dbReference>
<comment type="subcellular location">
    <subcellularLocation>
        <location evidence="1">Membrane</location>
        <topology evidence="1">Multi-pass membrane protein</topology>
    </subcellularLocation>
</comment>
<feature type="transmembrane region" description="Helical" evidence="8">
    <location>
        <begin position="362"/>
        <end position="385"/>
    </location>
</feature>
<dbReference type="PROSITE" id="PS50850">
    <property type="entry name" value="MFS"/>
    <property type="match status" value="1"/>
</dbReference>
<feature type="transmembrane region" description="Helical" evidence="8">
    <location>
        <begin position="397"/>
        <end position="420"/>
    </location>
</feature>
<evidence type="ECO:0000313" key="10">
    <source>
        <dbReference type="EMBL" id="EGP86118.1"/>
    </source>
</evidence>
<gene>
    <name evidence="10" type="ORF">MYCGRDRAFT_44863</name>
</gene>
<dbReference type="eggNOG" id="KOG0254">
    <property type="taxonomic scope" value="Eukaryota"/>
</dbReference>
<evidence type="ECO:0000256" key="2">
    <source>
        <dbReference type="ARBA" id="ARBA00010992"/>
    </source>
</evidence>
<dbReference type="RefSeq" id="XP_003851142.1">
    <property type="nucleotide sequence ID" value="XM_003851094.1"/>
</dbReference>
<feature type="transmembrane region" description="Helical" evidence="8">
    <location>
        <begin position="55"/>
        <end position="73"/>
    </location>
</feature>
<dbReference type="NCBIfam" id="TIGR00879">
    <property type="entry name" value="SP"/>
    <property type="match status" value="1"/>
</dbReference>
<dbReference type="InterPro" id="IPR005828">
    <property type="entry name" value="MFS_sugar_transport-like"/>
</dbReference>
<reference evidence="10 11" key="1">
    <citation type="journal article" date="2011" name="PLoS Genet.">
        <title>Finished genome of the fungal wheat pathogen Mycosphaerella graminicola reveals dispensome structure, chromosome plasticity, and stealth pathogenesis.</title>
        <authorList>
            <person name="Goodwin S.B."/>
            <person name="Ben M'barek S."/>
            <person name="Dhillon B."/>
            <person name="Wittenberg A.H.J."/>
            <person name="Crane C.F."/>
            <person name="Hane J.K."/>
            <person name="Foster A.J."/>
            <person name="Van der Lee T.A.J."/>
            <person name="Grimwood J."/>
            <person name="Aerts A."/>
            <person name="Antoniw J."/>
            <person name="Bailey A."/>
            <person name="Bluhm B."/>
            <person name="Bowler J."/>
            <person name="Bristow J."/>
            <person name="van der Burgt A."/>
            <person name="Canto-Canche B."/>
            <person name="Churchill A.C.L."/>
            <person name="Conde-Ferraez L."/>
            <person name="Cools H.J."/>
            <person name="Coutinho P.M."/>
            <person name="Csukai M."/>
            <person name="Dehal P."/>
            <person name="De Wit P."/>
            <person name="Donzelli B."/>
            <person name="van de Geest H.C."/>
            <person name="van Ham R.C.H.J."/>
            <person name="Hammond-Kosack K.E."/>
            <person name="Henrissat B."/>
            <person name="Kilian A."/>
            <person name="Kobayashi A.K."/>
            <person name="Koopmann E."/>
            <person name="Kourmpetis Y."/>
            <person name="Kuzniar A."/>
            <person name="Lindquist E."/>
            <person name="Lombard V."/>
            <person name="Maliepaard C."/>
            <person name="Martins N."/>
            <person name="Mehrabi R."/>
            <person name="Nap J.P.H."/>
            <person name="Ponomarenko A."/>
            <person name="Rudd J.J."/>
            <person name="Salamov A."/>
            <person name="Schmutz J."/>
            <person name="Schouten H.J."/>
            <person name="Shapiro H."/>
            <person name="Stergiopoulos I."/>
            <person name="Torriani S.F.F."/>
            <person name="Tu H."/>
            <person name="de Vries R.P."/>
            <person name="Waalwijk C."/>
            <person name="Ware S.B."/>
            <person name="Wiebenga A."/>
            <person name="Zwiers L.-H."/>
            <person name="Oliver R.P."/>
            <person name="Grigoriev I.V."/>
            <person name="Kema G.H.J."/>
        </authorList>
    </citation>
    <scope>NUCLEOTIDE SEQUENCE [LARGE SCALE GENOMIC DNA]</scope>
    <source>
        <strain evidence="11">CBS 115943 / IPO323</strain>
    </source>
</reference>
<dbReference type="GO" id="GO:0005351">
    <property type="term" value="F:carbohydrate:proton symporter activity"/>
    <property type="evidence" value="ECO:0007669"/>
    <property type="project" value="TreeGrafter"/>
</dbReference>
<dbReference type="OMA" id="CYYLAYI"/>
<dbReference type="EMBL" id="CM001202">
    <property type="protein sequence ID" value="EGP86118.1"/>
    <property type="molecule type" value="Genomic_DNA"/>
</dbReference>
<evidence type="ECO:0000256" key="7">
    <source>
        <dbReference type="RuleBase" id="RU003346"/>
    </source>
</evidence>
<evidence type="ECO:0000256" key="6">
    <source>
        <dbReference type="ARBA" id="ARBA00023136"/>
    </source>
</evidence>
<dbReference type="InterPro" id="IPR020846">
    <property type="entry name" value="MFS_dom"/>
</dbReference>
<feature type="transmembrane region" description="Helical" evidence="8">
    <location>
        <begin position="173"/>
        <end position="194"/>
    </location>
</feature>
<feature type="transmembrane region" description="Helical" evidence="8">
    <location>
        <begin position="109"/>
        <end position="129"/>
    </location>
</feature>
<dbReference type="PANTHER" id="PTHR48022:SF28">
    <property type="entry name" value="MAJOR FACILITATOR SUPERFAMILY (MFS) PROFILE DOMAIN-CONTAINING PROTEIN-RELATED"/>
    <property type="match status" value="1"/>
</dbReference>
<feature type="transmembrane region" description="Helical" evidence="8">
    <location>
        <begin position="12"/>
        <end position="35"/>
    </location>
</feature>
<keyword evidence="5 8" id="KW-1133">Transmembrane helix</keyword>
<dbReference type="FunFam" id="1.20.1250.20:FF:000134">
    <property type="entry name" value="MFS sugar transporter protein"/>
    <property type="match status" value="1"/>
</dbReference>
<dbReference type="InterPro" id="IPR003663">
    <property type="entry name" value="Sugar/inositol_transpt"/>
</dbReference>
<name>F9XFV0_ZYMTI</name>
<sequence>MVLELRGSKLIAVILVASGLDFLLFGYDQGLFGGILGGDGFKEMLGQPGSTRTGLVTAIYDIGCAIGAVAAFFYGEAIGRKRSIIAANIIAVVIGAAIQTASYSYAQMAVARVIAGVGVGLSTVAVPILQSETLPTYNRGALLVIQSALIIIGVAIASWLCFATLYADSSLQWRFPIACQILFSMLVLCLCPFIPETPRWLAKHGKTDEARRVISRLLDKPEDDPEVKGQLVEILEAIAAEGQDAEPTWSEVFSNRTKTRNLHRVLLGMGPYMFNQWSGVNALCYYLSYILETYLDFSRSMSLILASVAFTQYAVFSWPPYFYIDRIGRRMTVIYSSAGCAVCMAVIAGCLISQTYATAAAAVAFMFLFLDCFTLGILPVSWSYSAEIQPLRVRNKATAVGVFSHWMSNFVVVMVTPIGLDSIGGNYFWIWAIVCASFVPLTYFFGVETSGKSLESIDHMFYEAPRICMGLDKGHSQVIRSTREDEEMKHKAFAKGSEKDGISIDEVENIEEK</sequence>
<feature type="transmembrane region" description="Helical" evidence="8">
    <location>
        <begin position="265"/>
        <end position="288"/>
    </location>
</feature>
<evidence type="ECO:0000313" key="11">
    <source>
        <dbReference type="Proteomes" id="UP000008062"/>
    </source>
</evidence>
<feature type="domain" description="Major facilitator superfamily (MFS) profile" evidence="9">
    <location>
        <begin position="14"/>
        <end position="450"/>
    </location>
</feature>
<dbReference type="InterPro" id="IPR005829">
    <property type="entry name" value="Sugar_transporter_CS"/>
</dbReference>
<feature type="transmembrane region" description="Helical" evidence="8">
    <location>
        <begin position="426"/>
        <end position="446"/>
    </location>
</feature>
<feature type="transmembrane region" description="Helical" evidence="8">
    <location>
        <begin position="141"/>
        <end position="167"/>
    </location>
</feature>
<dbReference type="PRINTS" id="PR00171">
    <property type="entry name" value="SUGRTRNSPORT"/>
</dbReference>
<feature type="transmembrane region" description="Helical" evidence="8">
    <location>
        <begin position="300"/>
        <end position="321"/>
    </location>
</feature>
<dbReference type="Pfam" id="PF00083">
    <property type="entry name" value="Sugar_tr"/>
    <property type="match status" value="1"/>
</dbReference>
<dbReference type="AlphaFoldDB" id="F9XFV0"/>
<accession>F9XFV0</accession>
<dbReference type="Gene3D" id="1.20.1250.20">
    <property type="entry name" value="MFS general substrate transporter like domains"/>
    <property type="match status" value="1"/>
</dbReference>
<dbReference type="GeneID" id="13397882"/>
<keyword evidence="3 7" id="KW-0813">Transport</keyword>
<feature type="transmembrane region" description="Helical" evidence="8">
    <location>
        <begin position="333"/>
        <end position="356"/>
    </location>
</feature>
<dbReference type="HOGENOM" id="CLU_001265_30_3_1"/>
<protein>
    <recommendedName>
        <fullName evidence="9">Major facilitator superfamily (MFS) profile domain-containing protein</fullName>
    </recommendedName>
</protein>
<keyword evidence="11" id="KW-1185">Reference proteome</keyword>
<dbReference type="GO" id="GO:0016020">
    <property type="term" value="C:membrane"/>
    <property type="evidence" value="ECO:0007669"/>
    <property type="project" value="UniProtKB-SubCell"/>
</dbReference>
<dbReference type="SUPFAM" id="SSF103473">
    <property type="entry name" value="MFS general substrate transporter"/>
    <property type="match status" value="1"/>
</dbReference>
<keyword evidence="4 8" id="KW-0812">Transmembrane</keyword>
<dbReference type="InParanoid" id="F9XFV0"/>
<evidence type="ECO:0000256" key="5">
    <source>
        <dbReference type="ARBA" id="ARBA00022989"/>
    </source>
</evidence>